<keyword evidence="2" id="KW-1185">Reference proteome</keyword>
<protein>
    <submittedName>
        <fullName evidence="1">Uncharacterized protein</fullName>
    </submittedName>
</protein>
<organism evidence="1 2">
    <name type="scientific">Parasitella parasitica</name>
    <dbReference type="NCBI Taxonomy" id="35722"/>
    <lineage>
        <taxon>Eukaryota</taxon>
        <taxon>Fungi</taxon>
        <taxon>Fungi incertae sedis</taxon>
        <taxon>Mucoromycota</taxon>
        <taxon>Mucoromycotina</taxon>
        <taxon>Mucoromycetes</taxon>
        <taxon>Mucorales</taxon>
        <taxon>Mucorineae</taxon>
        <taxon>Mucoraceae</taxon>
        <taxon>Parasitella</taxon>
    </lineage>
</organism>
<accession>A0A0B7NE61</accession>
<sequence>MSTQHWKLVKCQILVPWKRAPRQLMTGIEHGHIRLQPFFLPLCSPASASSTVSPDISFRPFADNLLVDMDLHNPAARCSSKTFREACQSSHTPPSQLTAIDASHWFYFWSLSLTTLQRNVLYRYINASIPYQSLLHRIFPLHNLSPLRIVCSDTVDSIDHFCSTATPRLDQKPQAPSHLIVMVTLANIWSAHYQLVFNQQPFLPSTILSAIRLDVQQTIDENHVHGSL</sequence>
<reference evidence="1 2" key="1">
    <citation type="submission" date="2014-09" db="EMBL/GenBank/DDBJ databases">
        <authorList>
            <person name="Ellenberger Sabrina"/>
        </authorList>
    </citation>
    <scope>NUCLEOTIDE SEQUENCE [LARGE SCALE GENOMIC DNA]</scope>
    <source>
        <strain evidence="1 2">CBS 412.66</strain>
    </source>
</reference>
<dbReference type="EMBL" id="LN732614">
    <property type="protein sequence ID" value="CEP15706.1"/>
    <property type="molecule type" value="Genomic_DNA"/>
</dbReference>
<evidence type="ECO:0000313" key="2">
    <source>
        <dbReference type="Proteomes" id="UP000054107"/>
    </source>
</evidence>
<evidence type="ECO:0000313" key="1">
    <source>
        <dbReference type="EMBL" id="CEP15706.1"/>
    </source>
</evidence>
<dbReference type="AlphaFoldDB" id="A0A0B7NE61"/>
<proteinExistence type="predicted"/>
<name>A0A0B7NE61_9FUNG</name>
<dbReference type="Proteomes" id="UP000054107">
    <property type="component" value="Unassembled WGS sequence"/>
</dbReference>
<gene>
    <name evidence="1" type="primary">PARPA_09946.1 scaffold 39144</name>
</gene>